<dbReference type="GO" id="GO:0016757">
    <property type="term" value="F:glycosyltransferase activity"/>
    <property type="evidence" value="ECO:0007669"/>
    <property type="project" value="UniProtKB-KW"/>
</dbReference>
<proteinExistence type="predicted"/>
<dbReference type="SUPFAM" id="SSF53756">
    <property type="entry name" value="UDP-Glycosyltransferase/glycogen phosphorylase"/>
    <property type="match status" value="1"/>
</dbReference>
<keyword evidence="1" id="KW-0328">Glycosyltransferase</keyword>
<keyword evidence="2 4" id="KW-0808">Transferase</keyword>
<dbReference type="RefSeq" id="WP_183418741.1">
    <property type="nucleotide sequence ID" value="NZ_JACHXY010000001.1"/>
</dbReference>
<dbReference type="Pfam" id="PF13692">
    <property type="entry name" value="Glyco_trans_1_4"/>
    <property type="match status" value="1"/>
</dbReference>
<dbReference type="InterPro" id="IPR028098">
    <property type="entry name" value="Glyco_trans_4-like_N"/>
</dbReference>
<evidence type="ECO:0000313" key="5">
    <source>
        <dbReference type="Proteomes" id="UP000543579"/>
    </source>
</evidence>
<organism evidence="4 5">
    <name type="scientific">Microbacterium proteolyticum</name>
    <dbReference type="NCBI Taxonomy" id="1572644"/>
    <lineage>
        <taxon>Bacteria</taxon>
        <taxon>Bacillati</taxon>
        <taxon>Actinomycetota</taxon>
        <taxon>Actinomycetes</taxon>
        <taxon>Micrococcales</taxon>
        <taxon>Microbacteriaceae</taxon>
        <taxon>Microbacterium</taxon>
    </lineage>
</organism>
<comment type="caution">
    <text evidence="4">The sequence shown here is derived from an EMBL/GenBank/DDBJ whole genome shotgun (WGS) entry which is preliminary data.</text>
</comment>
<evidence type="ECO:0000259" key="3">
    <source>
        <dbReference type="Pfam" id="PF13579"/>
    </source>
</evidence>
<dbReference type="Pfam" id="PF13579">
    <property type="entry name" value="Glyco_trans_4_4"/>
    <property type="match status" value="1"/>
</dbReference>
<dbReference type="AlphaFoldDB" id="A0A7W5CGM3"/>
<dbReference type="EMBL" id="JACHXY010000001">
    <property type="protein sequence ID" value="MBB3157308.1"/>
    <property type="molecule type" value="Genomic_DNA"/>
</dbReference>
<dbReference type="Gene3D" id="3.40.50.2000">
    <property type="entry name" value="Glycogen Phosphorylase B"/>
    <property type="match status" value="2"/>
</dbReference>
<dbReference type="CDD" id="cd03801">
    <property type="entry name" value="GT4_PimA-like"/>
    <property type="match status" value="1"/>
</dbReference>
<name>A0A7W5CGM3_9MICO</name>
<sequence>MRIVSVMAHVPYTGIPHAGGQYVLAHLRALRSLGHDITVIAPDWRGNEEGARRLREELDVEVVVCRPHASGRWADWADTQQIRLFPVRPPRRFRRAILRSRPARDAFERADLIEAHWTEMGWVARAARTSRAGVRRVVIAQDVIAQTYERIFDATRRGSAAWLLGLWRNASVGRDEGRLYRSMDAVIVFSEKDARLVRRLGASARATVVLRPPFAGAGEADGSAPPDGPATVVFVGAFFRDVNAQAAEFLLDDIVPRVRAQRPDVRFVLAGAGPTPRMVAEAESDPLLEVTGEVPSLEPSYAKATAVVVPLLMGAGVKFKTVEALMRGIPVVSTAVGGEGLIGEGETGGLVVADDAEGIAEALLRVLADPPAAWRAARSTREWARSVFAPETYPTRLEDALFERGAGR</sequence>
<evidence type="ECO:0000313" key="4">
    <source>
        <dbReference type="EMBL" id="MBB3157308.1"/>
    </source>
</evidence>
<dbReference type="PANTHER" id="PTHR12526">
    <property type="entry name" value="GLYCOSYLTRANSFERASE"/>
    <property type="match status" value="1"/>
</dbReference>
<accession>A0A7W5CGM3</accession>
<feature type="domain" description="Glycosyltransferase subfamily 4-like N-terminal" evidence="3">
    <location>
        <begin position="20"/>
        <end position="211"/>
    </location>
</feature>
<evidence type="ECO:0000256" key="2">
    <source>
        <dbReference type="ARBA" id="ARBA00022679"/>
    </source>
</evidence>
<dbReference type="Proteomes" id="UP000543579">
    <property type="component" value="Unassembled WGS sequence"/>
</dbReference>
<reference evidence="4 5" key="1">
    <citation type="submission" date="2020-08" db="EMBL/GenBank/DDBJ databases">
        <title>Genomic Encyclopedia of Type Strains, Phase III (KMG-III): the genomes of soil and plant-associated and newly described type strains.</title>
        <authorList>
            <person name="Whitman W."/>
        </authorList>
    </citation>
    <scope>NUCLEOTIDE SEQUENCE [LARGE SCALE GENOMIC DNA]</scope>
    <source>
        <strain evidence="4 5">CECT 8356</strain>
    </source>
</reference>
<gene>
    <name evidence="4" type="ORF">FHS07_000992</name>
</gene>
<evidence type="ECO:0000256" key="1">
    <source>
        <dbReference type="ARBA" id="ARBA00022676"/>
    </source>
</evidence>
<dbReference type="PANTHER" id="PTHR12526:SF510">
    <property type="entry name" value="D-INOSITOL 3-PHOSPHATE GLYCOSYLTRANSFERASE"/>
    <property type="match status" value="1"/>
</dbReference>
<protein>
    <submittedName>
        <fullName evidence="4">Glycosyltransferase involved in cell wall biosynthesis</fullName>
    </submittedName>
</protein>